<gene>
    <name evidence="2" type="ORF">E2C01_067597</name>
</gene>
<dbReference type="Proteomes" id="UP000324222">
    <property type="component" value="Unassembled WGS sequence"/>
</dbReference>
<dbReference type="AlphaFoldDB" id="A0A5B7HXV0"/>
<protein>
    <submittedName>
        <fullName evidence="2">Uncharacterized protein</fullName>
    </submittedName>
</protein>
<evidence type="ECO:0000256" key="1">
    <source>
        <dbReference type="SAM" id="MobiDB-lite"/>
    </source>
</evidence>
<evidence type="ECO:0000313" key="3">
    <source>
        <dbReference type="Proteomes" id="UP000324222"/>
    </source>
</evidence>
<accession>A0A5B7HXV0</accession>
<sequence length="63" mass="6353">MLGQVTGDDKVLVKLYTGGESVKADNTIITTLAHHHTTKGSKEEEENKGEGGGGGGGGVDVTA</sequence>
<evidence type="ECO:0000313" key="2">
    <source>
        <dbReference type="EMBL" id="MPC73274.1"/>
    </source>
</evidence>
<feature type="region of interest" description="Disordered" evidence="1">
    <location>
        <begin position="33"/>
        <end position="63"/>
    </location>
</feature>
<reference evidence="2 3" key="1">
    <citation type="submission" date="2019-05" db="EMBL/GenBank/DDBJ databases">
        <title>Another draft genome of Portunus trituberculatus and its Hox gene families provides insights of decapod evolution.</title>
        <authorList>
            <person name="Jeong J.-H."/>
            <person name="Song I."/>
            <person name="Kim S."/>
            <person name="Choi T."/>
            <person name="Kim D."/>
            <person name="Ryu S."/>
            <person name="Kim W."/>
        </authorList>
    </citation>
    <scope>NUCLEOTIDE SEQUENCE [LARGE SCALE GENOMIC DNA]</scope>
    <source>
        <tissue evidence="2">Muscle</tissue>
    </source>
</reference>
<comment type="caution">
    <text evidence="2">The sequence shown here is derived from an EMBL/GenBank/DDBJ whole genome shotgun (WGS) entry which is preliminary data.</text>
</comment>
<feature type="compositionally biased region" description="Gly residues" evidence="1">
    <location>
        <begin position="50"/>
        <end position="63"/>
    </location>
</feature>
<keyword evidence="3" id="KW-1185">Reference proteome</keyword>
<proteinExistence type="predicted"/>
<dbReference type="EMBL" id="VSRR010036472">
    <property type="protein sequence ID" value="MPC73274.1"/>
    <property type="molecule type" value="Genomic_DNA"/>
</dbReference>
<organism evidence="2 3">
    <name type="scientific">Portunus trituberculatus</name>
    <name type="common">Swimming crab</name>
    <name type="synonym">Neptunus trituberculatus</name>
    <dbReference type="NCBI Taxonomy" id="210409"/>
    <lineage>
        <taxon>Eukaryota</taxon>
        <taxon>Metazoa</taxon>
        <taxon>Ecdysozoa</taxon>
        <taxon>Arthropoda</taxon>
        <taxon>Crustacea</taxon>
        <taxon>Multicrustacea</taxon>
        <taxon>Malacostraca</taxon>
        <taxon>Eumalacostraca</taxon>
        <taxon>Eucarida</taxon>
        <taxon>Decapoda</taxon>
        <taxon>Pleocyemata</taxon>
        <taxon>Brachyura</taxon>
        <taxon>Eubrachyura</taxon>
        <taxon>Portunoidea</taxon>
        <taxon>Portunidae</taxon>
        <taxon>Portuninae</taxon>
        <taxon>Portunus</taxon>
    </lineage>
</organism>
<name>A0A5B7HXV0_PORTR</name>